<evidence type="ECO:0000313" key="2">
    <source>
        <dbReference type="Proteomes" id="UP001054945"/>
    </source>
</evidence>
<keyword evidence="2" id="KW-1185">Reference proteome</keyword>
<proteinExistence type="predicted"/>
<evidence type="ECO:0000313" key="1">
    <source>
        <dbReference type="EMBL" id="GIY13310.1"/>
    </source>
</evidence>
<protein>
    <recommendedName>
        <fullName evidence="3">Ribosomal protein S19</fullName>
    </recommendedName>
</protein>
<reference evidence="1 2" key="1">
    <citation type="submission" date="2021-06" db="EMBL/GenBank/DDBJ databases">
        <title>Caerostris extrusa draft genome.</title>
        <authorList>
            <person name="Kono N."/>
            <person name="Arakawa K."/>
        </authorList>
    </citation>
    <scope>NUCLEOTIDE SEQUENCE [LARGE SCALE GENOMIC DNA]</scope>
</reference>
<accession>A0AAV4QYW2</accession>
<gene>
    <name evidence="1" type="ORF">CEXT_317601</name>
</gene>
<dbReference type="AlphaFoldDB" id="A0AAV4QYW2"/>
<sequence>MTVAVVLSSDIKMNLKMMKMGKKIRIPPLSFVSDHVRKTWRKRTRKSSLPFVLSFFSFFFIFFPPPTKGERDPRFILKTSVCHGDAHPREGGRLRRGRKGKKFLIWENVSRE</sequence>
<organism evidence="1 2">
    <name type="scientific">Caerostris extrusa</name>
    <name type="common">Bark spider</name>
    <name type="synonym">Caerostris bankana</name>
    <dbReference type="NCBI Taxonomy" id="172846"/>
    <lineage>
        <taxon>Eukaryota</taxon>
        <taxon>Metazoa</taxon>
        <taxon>Ecdysozoa</taxon>
        <taxon>Arthropoda</taxon>
        <taxon>Chelicerata</taxon>
        <taxon>Arachnida</taxon>
        <taxon>Araneae</taxon>
        <taxon>Araneomorphae</taxon>
        <taxon>Entelegynae</taxon>
        <taxon>Araneoidea</taxon>
        <taxon>Araneidae</taxon>
        <taxon>Caerostris</taxon>
    </lineage>
</organism>
<dbReference type="EMBL" id="BPLR01006915">
    <property type="protein sequence ID" value="GIY13310.1"/>
    <property type="molecule type" value="Genomic_DNA"/>
</dbReference>
<comment type="caution">
    <text evidence="1">The sequence shown here is derived from an EMBL/GenBank/DDBJ whole genome shotgun (WGS) entry which is preliminary data.</text>
</comment>
<name>A0AAV4QYW2_CAEEX</name>
<evidence type="ECO:0008006" key="3">
    <source>
        <dbReference type="Google" id="ProtNLM"/>
    </source>
</evidence>
<dbReference type="Proteomes" id="UP001054945">
    <property type="component" value="Unassembled WGS sequence"/>
</dbReference>